<comment type="caution">
    <text evidence="4">The sequence shown here is derived from an EMBL/GenBank/DDBJ whole genome shotgun (WGS) entry which is preliminary data.</text>
</comment>
<dbReference type="SUPFAM" id="SSF53590">
    <property type="entry name" value="Nucleoside hydrolase"/>
    <property type="match status" value="1"/>
</dbReference>
<accession>A0A1E7Z5J4</accession>
<dbReference type="EMBL" id="MDHN01000043">
    <property type="protein sequence ID" value="OFC68823.1"/>
    <property type="molecule type" value="Genomic_DNA"/>
</dbReference>
<evidence type="ECO:0000259" key="3">
    <source>
        <dbReference type="Pfam" id="PF01156"/>
    </source>
</evidence>
<dbReference type="GO" id="GO:0005829">
    <property type="term" value="C:cytosol"/>
    <property type="evidence" value="ECO:0007669"/>
    <property type="project" value="TreeGrafter"/>
</dbReference>
<dbReference type="STRING" id="1656094.BFC18_00665"/>
<keyword evidence="5" id="KW-1185">Reference proteome</keyword>
<dbReference type="GO" id="GO:0006152">
    <property type="term" value="P:purine nucleoside catabolic process"/>
    <property type="evidence" value="ECO:0007669"/>
    <property type="project" value="TreeGrafter"/>
</dbReference>
<evidence type="ECO:0000313" key="5">
    <source>
        <dbReference type="Proteomes" id="UP000175691"/>
    </source>
</evidence>
<keyword evidence="2" id="KW-0326">Glycosidase</keyword>
<dbReference type="AlphaFoldDB" id="A0A1E7Z5J4"/>
<dbReference type="PANTHER" id="PTHR12304">
    <property type="entry name" value="INOSINE-URIDINE PREFERRING NUCLEOSIDE HYDROLASE"/>
    <property type="match status" value="1"/>
</dbReference>
<organism evidence="4 5">
    <name type="scientific">Alteromonas confluentis</name>
    <dbReference type="NCBI Taxonomy" id="1656094"/>
    <lineage>
        <taxon>Bacteria</taxon>
        <taxon>Pseudomonadati</taxon>
        <taxon>Pseudomonadota</taxon>
        <taxon>Gammaproteobacteria</taxon>
        <taxon>Alteromonadales</taxon>
        <taxon>Alteromonadaceae</taxon>
        <taxon>Alteromonas/Salinimonas group</taxon>
        <taxon>Alteromonas</taxon>
    </lineage>
</organism>
<keyword evidence="1" id="KW-0378">Hydrolase</keyword>
<name>A0A1E7Z5J4_9ALTE</name>
<protein>
    <recommendedName>
        <fullName evidence="3">Inosine/uridine-preferring nucleoside hydrolase domain-containing protein</fullName>
    </recommendedName>
</protein>
<dbReference type="InterPro" id="IPR036452">
    <property type="entry name" value="Ribo_hydro-like"/>
</dbReference>
<dbReference type="InterPro" id="IPR023186">
    <property type="entry name" value="IUNH"/>
</dbReference>
<feature type="domain" description="Inosine/uridine-preferring nucleoside hydrolase" evidence="3">
    <location>
        <begin position="18"/>
        <end position="254"/>
    </location>
</feature>
<dbReference type="InterPro" id="IPR001910">
    <property type="entry name" value="Inosine/uridine_hydrolase_dom"/>
</dbReference>
<gene>
    <name evidence="4" type="ORF">BFC18_00665</name>
</gene>
<dbReference type="Proteomes" id="UP000175691">
    <property type="component" value="Unassembled WGS sequence"/>
</dbReference>
<sequence length="311" mass="34798">MPIPVPEEKKVRVFVVTDAKNEADDQFAIVHALLSPKLEVKGIISSQFENTSLQMGRPAGSMKAGLIEINHILSLMDMSEDVAVYRGLDLALESANGIENEAARAIITEAKKDDPRPLFVISFGPLTDMANALLLAPEIGEKVTSVWIGGGDYPKGGWEYNLSNDPVAANAVFASNVTNWQIPRAVYTTMRTSLAELTVKVAPYGKIGEYLVQQMHEFNAWASARFPDINWPKGESWSLGDNPAVTVLLDEHEYGYREQSGIQFAKESFEYVQHDELKSFRVYTFVDPRFTLEDMFSKIQLFDQLDKQSRK</sequence>
<evidence type="ECO:0000256" key="1">
    <source>
        <dbReference type="ARBA" id="ARBA00022801"/>
    </source>
</evidence>
<evidence type="ECO:0000256" key="2">
    <source>
        <dbReference type="ARBA" id="ARBA00023295"/>
    </source>
</evidence>
<reference evidence="4 5" key="1">
    <citation type="submission" date="2016-08" db="EMBL/GenBank/DDBJ databases">
        <authorList>
            <person name="Seilhamer J.J."/>
        </authorList>
    </citation>
    <scope>NUCLEOTIDE SEQUENCE [LARGE SCALE GENOMIC DNA]</scope>
    <source>
        <strain evidence="4 5">KCTC 42603</strain>
    </source>
</reference>
<evidence type="ECO:0000313" key="4">
    <source>
        <dbReference type="EMBL" id="OFC68823.1"/>
    </source>
</evidence>
<dbReference type="GO" id="GO:0008477">
    <property type="term" value="F:purine nucleosidase activity"/>
    <property type="evidence" value="ECO:0007669"/>
    <property type="project" value="TreeGrafter"/>
</dbReference>
<dbReference type="PANTHER" id="PTHR12304:SF4">
    <property type="entry name" value="URIDINE NUCLEOSIDASE"/>
    <property type="match status" value="1"/>
</dbReference>
<dbReference type="Pfam" id="PF01156">
    <property type="entry name" value="IU_nuc_hydro"/>
    <property type="match status" value="1"/>
</dbReference>
<proteinExistence type="predicted"/>
<dbReference type="Gene3D" id="3.90.245.10">
    <property type="entry name" value="Ribonucleoside hydrolase-like"/>
    <property type="match status" value="1"/>
</dbReference>